<dbReference type="OrthoDB" id="6614653at2759"/>
<dbReference type="Gene3D" id="2.60.120.10">
    <property type="entry name" value="Jelly Rolls"/>
    <property type="match status" value="1"/>
</dbReference>
<proteinExistence type="predicted"/>
<comment type="caution">
    <text evidence="2">The sequence shown here is derived from an EMBL/GenBank/DDBJ whole genome shotgun (WGS) entry which is preliminary data.</text>
</comment>
<dbReference type="Proteomes" id="UP000758155">
    <property type="component" value="Unassembled WGS sequence"/>
</dbReference>
<reference evidence="2" key="1">
    <citation type="submission" date="2019-04" db="EMBL/GenBank/DDBJ databases">
        <title>Sequencing of skin fungus with MAO and IRED activity.</title>
        <authorList>
            <person name="Marsaioli A.J."/>
            <person name="Bonatto J.M.C."/>
            <person name="Reis Junior O."/>
        </authorList>
    </citation>
    <scope>NUCLEOTIDE SEQUENCE</scope>
    <source>
        <strain evidence="2">28M1</strain>
    </source>
</reference>
<dbReference type="InterPro" id="IPR011051">
    <property type="entry name" value="RmlC_Cupin_sf"/>
</dbReference>
<dbReference type="InterPro" id="IPR014710">
    <property type="entry name" value="RmlC-like_jellyroll"/>
</dbReference>
<dbReference type="PANTHER" id="PTHR33387">
    <property type="entry name" value="RMLC-LIKE JELLY ROLL FOLD PROTEIN"/>
    <property type="match status" value="1"/>
</dbReference>
<dbReference type="SUPFAM" id="SSF51182">
    <property type="entry name" value="RmlC-like cupins"/>
    <property type="match status" value="1"/>
</dbReference>
<evidence type="ECO:0000259" key="1">
    <source>
        <dbReference type="Pfam" id="PF06172"/>
    </source>
</evidence>
<feature type="domain" description="DUF985" evidence="1">
    <location>
        <begin position="19"/>
        <end position="83"/>
    </location>
</feature>
<name>A0A9P4WKR8_9PLEO</name>
<dbReference type="PANTHER" id="PTHR33387:SF3">
    <property type="entry name" value="DUF985 DOMAIN-CONTAINING PROTEIN"/>
    <property type="match status" value="1"/>
</dbReference>
<accession>A0A9P4WKR8</accession>
<sequence>MVRLPLLALAAGQNATARDIIEHLGLQPNVEKGNFREAFSDARTVDGNRPISTAIYCLLEGSVEIPYWHRVDAVEVCHAFRSSLLTAHNDVCENLIDIGRRYYAGAPLTLEMSWDNGIETKRVLLGGEIFDGLEPQGIVPACRWQRARSEGDWTSLGTTVAPEFVPDGF</sequence>
<evidence type="ECO:0000313" key="3">
    <source>
        <dbReference type="Proteomes" id="UP000758155"/>
    </source>
</evidence>
<keyword evidence="3" id="KW-1185">Reference proteome</keyword>
<dbReference type="InterPro" id="IPR039935">
    <property type="entry name" value="YML079W-like"/>
</dbReference>
<dbReference type="InterPro" id="IPR009327">
    <property type="entry name" value="Cupin_DUF985"/>
</dbReference>
<evidence type="ECO:0000313" key="2">
    <source>
        <dbReference type="EMBL" id="KAF3035110.1"/>
    </source>
</evidence>
<dbReference type="AlphaFoldDB" id="A0A9P4WKR8"/>
<gene>
    <name evidence="2" type="ORF">E8E12_004741</name>
</gene>
<feature type="domain" description="DUF985" evidence="1">
    <location>
        <begin position="102"/>
        <end position="169"/>
    </location>
</feature>
<dbReference type="EMBL" id="SWKV01000061">
    <property type="protein sequence ID" value="KAF3035110.1"/>
    <property type="molecule type" value="Genomic_DNA"/>
</dbReference>
<organism evidence="2 3">
    <name type="scientific">Didymella heteroderae</name>
    <dbReference type="NCBI Taxonomy" id="1769908"/>
    <lineage>
        <taxon>Eukaryota</taxon>
        <taxon>Fungi</taxon>
        <taxon>Dikarya</taxon>
        <taxon>Ascomycota</taxon>
        <taxon>Pezizomycotina</taxon>
        <taxon>Dothideomycetes</taxon>
        <taxon>Pleosporomycetidae</taxon>
        <taxon>Pleosporales</taxon>
        <taxon>Pleosporineae</taxon>
        <taxon>Didymellaceae</taxon>
        <taxon>Didymella</taxon>
    </lineage>
</organism>
<dbReference type="Pfam" id="PF06172">
    <property type="entry name" value="Cupin_5"/>
    <property type="match status" value="2"/>
</dbReference>
<protein>
    <recommendedName>
        <fullName evidence="1">DUF985 domain-containing protein</fullName>
    </recommendedName>
</protein>